<evidence type="ECO:0000256" key="3">
    <source>
        <dbReference type="RuleBase" id="RU362040"/>
    </source>
</evidence>
<accession>C1MW48</accession>
<dbReference type="InterPro" id="IPR000979">
    <property type="entry name" value="Phosphodiesterase_MJ0936/Vps29"/>
</dbReference>
<dbReference type="KEGG" id="mpp:MICPUCDRAFT_59625"/>
<evidence type="ECO:0000313" key="6">
    <source>
        <dbReference type="EMBL" id="EEH55812.1"/>
    </source>
</evidence>
<dbReference type="RefSeq" id="XP_003059860.1">
    <property type="nucleotide sequence ID" value="XM_003059814.1"/>
</dbReference>
<organism evidence="7">
    <name type="scientific">Micromonas pusilla (strain CCMP1545)</name>
    <name type="common">Picoplanktonic green alga</name>
    <dbReference type="NCBI Taxonomy" id="564608"/>
    <lineage>
        <taxon>Eukaryota</taxon>
        <taxon>Viridiplantae</taxon>
        <taxon>Chlorophyta</taxon>
        <taxon>Mamiellophyceae</taxon>
        <taxon>Mamiellales</taxon>
        <taxon>Mamiellaceae</taxon>
        <taxon>Micromonas</taxon>
    </lineage>
</organism>
<name>C1MW48_MICPC</name>
<dbReference type="STRING" id="564608.C1MW48"/>
<feature type="compositionally biased region" description="Polar residues" evidence="4">
    <location>
        <begin position="251"/>
        <end position="260"/>
    </location>
</feature>
<dbReference type="InterPro" id="IPR024654">
    <property type="entry name" value="Calcineurin-like_PHP_lpxH"/>
</dbReference>
<reference evidence="6 7" key="1">
    <citation type="journal article" date="2009" name="Science">
        <title>Green evolution and dynamic adaptations revealed by genomes of the marine picoeukaryotes Micromonas.</title>
        <authorList>
            <person name="Worden A.Z."/>
            <person name="Lee J.H."/>
            <person name="Mock T."/>
            <person name="Rouze P."/>
            <person name="Simmons M.P."/>
            <person name="Aerts A.L."/>
            <person name="Allen A.E."/>
            <person name="Cuvelier M.L."/>
            <person name="Derelle E."/>
            <person name="Everett M.V."/>
            <person name="Foulon E."/>
            <person name="Grimwood J."/>
            <person name="Gundlach H."/>
            <person name="Henrissat B."/>
            <person name="Napoli C."/>
            <person name="McDonald S.M."/>
            <person name="Parker M.S."/>
            <person name="Rombauts S."/>
            <person name="Salamov A."/>
            <person name="Von Dassow P."/>
            <person name="Badger J.H."/>
            <person name="Coutinho P.M."/>
            <person name="Demir E."/>
            <person name="Dubchak I."/>
            <person name="Gentemann C."/>
            <person name="Eikrem W."/>
            <person name="Gready J.E."/>
            <person name="John U."/>
            <person name="Lanier W."/>
            <person name="Lindquist E.A."/>
            <person name="Lucas S."/>
            <person name="Mayer K.F."/>
            <person name="Moreau H."/>
            <person name="Not F."/>
            <person name="Otillar R."/>
            <person name="Panaud O."/>
            <person name="Pangilinan J."/>
            <person name="Paulsen I."/>
            <person name="Piegu B."/>
            <person name="Poliakov A."/>
            <person name="Robbens S."/>
            <person name="Schmutz J."/>
            <person name="Toulza E."/>
            <person name="Wyss T."/>
            <person name="Zelensky A."/>
            <person name="Zhou K."/>
            <person name="Armbrust E.V."/>
            <person name="Bhattacharya D."/>
            <person name="Goodenough U.W."/>
            <person name="Van de Peer Y."/>
            <person name="Grigoriev I.V."/>
        </authorList>
    </citation>
    <scope>NUCLEOTIDE SEQUENCE [LARGE SCALE GENOMIC DNA]</scope>
    <source>
        <strain evidence="6 7">CCMP1545</strain>
    </source>
</reference>
<proteinExistence type="inferred from homology"/>
<dbReference type="GeneID" id="9685593"/>
<gene>
    <name evidence="6" type="ORF">MICPUCDRAFT_59625</name>
</gene>
<dbReference type="EMBL" id="GG663741">
    <property type="protein sequence ID" value="EEH55812.1"/>
    <property type="molecule type" value="Genomic_DNA"/>
</dbReference>
<dbReference type="eggNOG" id="KOG3325">
    <property type="taxonomic scope" value="Eukaryota"/>
</dbReference>
<dbReference type="AlphaFoldDB" id="C1MW48"/>
<feature type="region of interest" description="Disordered" evidence="4">
    <location>
        <begin position="180"/>
        <end position="205"/>
    </location>
</feature>
<evidence type="ECO:0000256" key="2">
    <source>
        <dbReference type="ARBA" id="ARBA00017767"/>
    </source>
</evidence>
<dbReference type="Proteomes" id="UP000001876">
    <property type="component" value="Unassembled WGS sequence"/>
</dbReference>
<sequence>MVLVLCIGDLHVPSRVASLPAKFRSLLVPGKIQHVLCTGDLCDRETYDYLRAICHDVVVVKGARDDESAASRPERIVTVVGDFKARSVVHWSPYDRVGVGPSLSIPAHDAFQLHLTPLNSTPISSLVWNGPKIGLTHGHQLIPWGDVDALAHCAREMCVDILVTGHTHQFKAHEHEGRLLINPGSATGAPGGGAEARSYSISTPVPIRPRSRCELHSLRTFSPGASLRQSPLAFDPDDTPRRLSTPPLTPFNSTPTSSLARTVDPRQPGRDARPSFVLMDVDGSRVTAYVYELVGDEVRVDKIQHSKA</sequence>
<evidence type="ECO:0000313" key="7">
    <source>
        <dbReference type="Proteomes" id="UP000001876"/>
    </source>
</evidence>
<comment type="similarity">
    <text evidence="1 3">Belongs to the VPS29 family.</text>
</comment>
<dbReference type="OrthoDB" id="10258130at2759"/>
<dbReference type="Pfam" id="PF12850">
    <property type="entry name" value="Metallophos_2"/>
    <property type="match status" value="1"/>
</dbReference>
<dbReference type="InterPro" id="IPR029052">
    <property type="entry name" value="Metallo-depent_PP-like"/>
</dbReference>
<dbReference type="PANTHER" id="PTHR11124">
    <property type="entry name" value="VACUOLAR SORTING PROTEIN VPS29"/>
    <property type="match status" value="1"/>
</dbReference>
<evidence type="ECO:0000256" key="1">
    <source>
        <dbReference type="ARBA" id="ARBA00005945"/>
    </source>
</evidence>
<feature type="compositionally biased region" description="Basic and acidic residues" evidence="4">
    <location>
        <begin position="263"/>
        <end position="273"/>
    </location>
</feature>
<feature type="domain" description="Calcineurin-like phosphoesterase" evidence="5">
    <location>
        <begin position="4"/>
        <end position="192"/>
    </location>
</feature>
<evidence type="ECO:0000256" key="4">
    <source>
        <dbReference type="SAM" id="MobiDB-lite"/>
    </source>
</evidence>
<dbReference type="NCBIfam" id="TIGR00040">
    <property type="entry name" value="yfcE"/>
    <property type="match status" value="1"/>
</dbReference>
<dbReference type="SUPFAM" id="SSF56300">
    <property type="entry name" value="Metallo-dependent phosphatases"/>
    <property type="match status" value="1"/>
</dbReference>
<protein>
    <recommendedName>
        <fullName evidence="2 3">Vacuolar protein sorting-associated protein 29</fullName>
    </recommendedName>
</protein>
<evidence type="ECO:0000259" key="5">
    <source>
        <dbReference type="Pfam" id="PF12850"/>
    </source>
</evidence>
<feature type="region of interest" description="Disordered" evidence="4">
    <location>
        <begin position="226"/>
        <end position="274"/>
    </location>
</feature>
<dbReference type="Gene3D" id="3.60.21.10">
    <property type="match status" value="3"/>
</dbReference>
<keyword evidence="7" id="KW-1185">Reference proteome</keyword>